<evidence type="ECO:0000259" key="5">
    <source>
        <dbReference type="SMART" id="SM00858"/>
    </source>
</evidence>
<dbReference type="InterPro" id="IPR017585">
    <property type="entry name" value="SAF_FlgA"/>
</dbReference>
<gene>
    <name evidence="6" type="ORF">IMCC14465_12850</name>
</gene>
<accession>J9E0M6</accession>
<feature type="signal peptide" evidence="4">
    <location>
        <begin position="1"/>
        <end position="25"/>
    </location>
</feature>
<sequence>MKFSFSAISLLCGMALFLTPTPGLGALNDTTHDIVEDEIIRDVVGVEVKEAVTAYLKTHQIQGTPMVRDDKFYFTCADDLETVATNETFKTIRVSCAHPVERNAYIRTRVTGSVSVAKDANTQNDTQAARIVLAHSVSAGDLLTEENLKSVVLPHHSGYGGYFDLSHVLGRKTKTPLREGTVLLSRHLVPNWTIQAEQQVDIENTISGINVTTVGVALENGHIGDIIKVKNLNSDTVIEGFVINRKKIKINAKMELM</sequence>
<dbReference type="Pfam" id="PF13144">
    <property type="entry name" value="ChapFlgA"/>
    <property type="match status" value="1"/>
</dbReference>
<protein>
    <recommendedName>
        <fullName evidence="5">SAF domain-containing protein</fullName>
    </recommendedName>
</protein>
<dbReference type="CDD" id="cd11614">
    <property type="entry name" value="SAF_CpaB_FlgA_like"/>
    <property type="match status" value="1"/>
</dbReference>
<dbReference type="NCBIfam" id="TIGR03170">
    <property type="entry name" value="flgA_cterm"/>
    <property type="match status" value="1"/>
</dbReference>
<evidence type="ECO:0000313" key="6">
    <source>
        <dbReference type="EMBL" id="EJW21489.1"/>
    </source>
</evidence>
<dbReference type="GO" id="GO:0042597">
    <property type="term" value="C:periplasmic space"/>
    <property type="evidence" value="ECO:0007669"/>
    <property type="project" value="UniProtKB-SubCell"/>
</dbReference>
<dbReference type="Proteomes" id="UP000004836">
    <property type="component" value="Unassembled WGS sequence"/>
</dbReference>
<comment type="subcellular location">
    <subcellularLocation>
        <location evidence="1">Periplasm</location>
    </subcellularLocation>
</comment>
<keyword evidence="3" id="KW-0574">Periplasm</keyword>
<proteinExistence type="predicted"/>
<keyword evidence="7" id="KW-1185">Reference proteome</keyword>
<reference evidence="6 7" key="1">
    <citation type="journal article" date="2012" name="J. Bacteriol.">
        <title>Genome Sequence of Strain IMCC14465, Isolated from the East Sea, Belonging to the PS1 Clade of Alphaproteobacteria.</title>
        <authorList>
            <person name="Yang S.J."/>
            <person name="Kang I."/>
            <person name="Cho J.C."/>
        </authorList>
    </citation>
    <scope>NUCLEOTIDE SEQUENCE [LARGE SCALE GENOMIC DNA]</scope>
    <source>
        <strain evidence="6 7">IMCC14465</strain>
    </source>
</reference>
<name>J9E0M6_9PROT</name>
<evidence type="ECO:0000256" key="2">
    <source>
        <dbReference type="ARBA" id="ARBA00022729"/>
    </source>
</evidence>
<feature type="chain" id="PRO_5003823307" description="SAF domain-containing protein" evidence="4">
    <location>
        <begin position="26"/>
        <end position="257"/>
    </location>
</feature>
<dbReference type="PANTHER" id="PTHR36307">
    <property type="entry name" value="FLAGELLA BASAL BODY P-RING FORMATION PROTEIN FLGA"/>
    <property type="match status" value="1"/>
</dbReference>
<dbReference type="GO" id="GO:0044780">
    <property type="term" value="P:bacterial-type flagellum assembly"/>
    <property type="evidence" value="ECO:0007669"/>
    <property type="project" value="InterPro"/>
</dbReference>
<dbReference type="PANTHER" id="PTHR36307:SF1">
    <property type="entry name" value="FLAGELLA BASAL BODY P-RING FORMATION PROTEIN FLGA"/>
    <property type="match status" value="1"/>
</dbReference>
<dbReference type="Gene3D" id="2.30.30.760">
    <property type="match status" value="1"/>
</dbReference>
<comment type="caution">
    <text evidence="6">The sequence shown here is derived from an EMBL/GenBank/DDBJ whole genome shotgun (WGS) entry which is preliminary data.</text>
</comment>
<organism evidence="6 7">
    <name type="scientific">alpha proteobacterium IMCC14465</name>
    <dbReference type="NCBI Taxonomy" id="1220535"/>
    <lineage>
        <taxon>Bacteria</taxon>
        <taxon>Pseudomonadati</taxon>
        <taxon>Pseudomonadota</taxon>
        <taxon>Alphaproteobacteria</taxon>
        <taxon>PS1 clade</taxon>
    </lineage>
</organism>
<evidence type="ECO:0000256" key="3">
    <source>
        <dbReference type="ARBA" id="ARBA00022764"/>
    </source>
</evidence>
<evidence type="ECO:0000313" key="7">
    <source>
        <dbReference type="Proteomes" id="UP000004836"/>
    </source>
</evidence>
<dbReference type="InterPro" id="IPR013974">
    <property type="entry name" value="SAF"/>
</dbReference>
<dbReference type="EMBL" id="ALYF01000003">
    <property type="protein sequence ID" value="EJW21489.1"/>
    <property type="molecule type" value="Genomic_DNA"/>
</dbReference>
<dbReference type="AlphaFoldDB" id="J9E0M6"/>
<dbReference type="STRING" id="1220535.IMCC14465_12850"/>
<dbReference type="eggNOG" id="COG1261">
    <property type="taxonomic scope" value="Bacteria"/>
</dbReference>
<dbReference type="InterPro" id="IPR039246">
    <property type="entry name" value="Flagellar_FlgA"/>
</dbReference>
<feature type="domain" description="SAF" evidence="5">
    <location>
        <begin position="128"/>
        <end position="189"/>
    </location>
</feature>
<evidence type="ECO:0000256" key="1">
    <source>
        <dbReference type="ARBA" id="ARBA00004418"/>
    </source>
</evidence>
<dbReference type="SMART" id="SM00858">
    <property type="entry name" value="SAF"/>
    <property type="match status" value="1"/>
</dbReference>
<evidence type="ECO:0000256" key="4">
    <source>
        <dbReference type="SAM" id="SignalP"/>
    </source>
</evidence>
<keyword evidence="2 4" id="KW-0732">Signal</keyword>